<dbReference type="PANTHER" id="PTHR20958:SF6">
    <property type="entry name" value="GLYCINE N-ACYLTRANSFERASE-LIKE PROTEIN"/>
    <property type="match status" value="1"/>
</dbReference>
<feature type="region of interest" description="Disordered" evidence="1">
    <location>
        <begin position="65"/>
        <end position="93"/>
    </location>
</feature>
<protein>
    <recommendedName>
        <fullName evidence="4">FR47-like domain-containing protein</fullName>
    </recommendedName>
</protein>
<dbReference type="AlphaFoldDB" id="A0AAN7HIY2"/>
<keyword evidence="3" id="KW-1185">Reference proteome</keyword>
<evidence type="ECO:0000313" key="3">
    <source>
        <dbReference type="Proteomes" id="UP001303647"/>
    </source>
</evidence>
<evidence type="ECO:0000313" key="2">
    <source>
        <dbReference type="EMBL" id="KAK4251881.1"/>
    </source>
</evidence>
<comment type="caution">
    <text evidence="2">The sequence shown here is derived from an EMBL/GenBank/DDBJ whole genome shotgun (WGS) entry which is preliminary data.</text>
</comment>
<reference evidence="2" key="2">
    <citation type="submission" date="2023-05" db="EMBL/GenBank/DDBJ databases">
        <authorList>
            <consortium name="Lawrence Berkeley National Laboratory"/>
            <person name="Steindorff A."/>
            <person name="Hensen N."/>
            <person name="Bonometti L."/>
            <person name="Westerberg I."/>
            <person name="Brannstrom I.O."/>
            <person name="Guillou S."/>
            <person name="Cros-Aarteil S."/>
            <person name="Calhoun S."/>
            <person name="Haridas S."/>
            <person name="Kuo A."/>
            <person name="Mondo S."/>
            <person name="Pangilinan J."/>
            <person name="Riley R."/>
            <person name="Labutti K."/>
            <person name="Andreopoulos B."/>
            <person name="Lipzen A."/>
            <person name="Chen C."/>
            <person name="Yanf M."/>
            <person name="Daum C."/>
            <person name="Ng V."/>
            <person name="Clum A."/>
            <person name="Ohm R."/>
            <person name="Martin F."/>
            <person name="Silar P."/>
            <person name="Natvig D."/>
            <person name="Lalanne C."/>
            <person name="Gautier V."/>
            <person name="Ament-Velasquez S.L."/>
            <person name="Kruys A."/>
            <person name="Hutchinson M.I."/>
            <person name="Powell A.J."/>
            <person name="Barry K."/>
            <person name="Miller A.N."/>
            <person name="Grigoriev I.V."/>
            <person name="Debuchy R."/>
            <person name="Gladieux P."/>
            <person name="Thoren M.H."/>
            <person name="Johannesson H."/>
        </authorList>
    </citation>
    <scope>NUCLEOTIDE SEQUENCE</scope>
    <source>
        <strain evidence="2">CBS 359.72</strain>
    </source>
</reference>
<organism evidence="2 3">
    <name type="scientific">Corynascus novoguineensis</name>
    <dbReference type="NCBI Taxonomy" id="1126955"/>
    <lineage>
        <taxon>Eukaryota</taxon>
        <taxon>Fungi</taxon>
        <taxon>Dikarya</taxon>
        <taxon>Ascomycota</taxon>
        <taxon>Pezizomycotina</taxon>
        <taxon>Sordariomycetes</taxon>
        <taxon>Sordariomycetidae</taxon>
        <taxon>Sordariales</taxon>
        <taxon>Chaetomiaceae</taxon>
        <taxon>Corynascus</taxon>
    </lineage>
</organism>
<dbReference type="Gene3D" id="3.40.630.30">
    <property type="match status" value="1"/>
</dbReference>
<evidence type="ECO:0000256" key="1">
    <source>
        <dbReference type="SAM" id="MobiDB-lite"/>
    </source>
</evidence>
<gene>
    <name evidence="2" type="ORF">C7999DRAFT_27563</name>
</gene>
<evidence type="ECO:0008006" key="4">
    <source>
        <dbReference type="Google" id="ProtNLM"/>
    </source>
</evidence>
<feature type="compositionally biased region" description="Low complexity" evidence="1">
    <location>
        <begin position="65"/>
        <end position="80"/>
    </location>
</feature>
<feature type="compositionally biased region" description="Low complexity" evidence="1">
    <location>
        <begin position="175"/>
        <end position="185"/>
    </location>
</feature>
<dbReference type="Proteomes" id="UP001303647">
    <property type="component" value="Unassembled WGS sequence"/>
</dbReference>
<dbReference type="InterPro" id="IPR016181">
    <property type="entry name" value="Acyl_CoA_acyltransferase"/>
</dbReference>
<dbReference type="InterPro" id="IPR053225">
    <property type="entry name" value="Acyl-CoA_N-acyltransferase"/>
</dbReference>
<feature type="region of interest" description="Disordered" evidence="1">
    <location>
        <begin position="175"/>
        <end position="198"/>
    </location>
</feature>
<sequence>MRAIQIHDTPTPSPSLLDLLKSHLPHSLPVLRRLQFLQNFPAAGRTAHSHVVHAHYRQEDEVVGGDKAAGGSWKGGASERGAGEGAGEEKGRDCGSHVAVAFVDLSSGRETQVWVYSSLEDGERHDKTNDESDDAVRAGGSRFASWAGERTEQEEEALDLVLAVLRRVRATAAATISSSSSSSSSGPQAEEENKEGGMIRTGEVLVGSMHESVRQGLLARGVRMRKSINEPPNAEWDFYGKWLFRVENLPLPADHPLPEGMRWDRIGVEDIDLVLERTVIKRRPNTLLKLPSVVIRLNDETPIAWAFIGLDGTLSTLNVEEAYRQRGLARALVCKLIRERLPEYGDDGWGAADVSVGNYKSQALCRSVGGKNRWITSWALVDLSSVGEPM</sequence>
<proteinExistence type="predicted"/>
<dbReference type="SUPFAM" id="SSF55729">
    <property type="entry name" value="Acyl-CoA N-acyltransferases (Nat)"/>
    <property type="match status" value="1"/>
</dbReference>
<name>A0AAN7HIY2_9PEZI</name>
<dbReference type="PANTHER" id="PTHR20958">
    <property type="entry name" value="GLYCINE N-ACYLTRANSFERASE-LIKE PROTEIN"/>
    <property type="match status" value="1"/>
</dbReference>
<reference evidence="2" key="1">
    <citation type="journal article" date="2023" name="Mol. Phylogenet. Evol.">
        <title>Genome-scale phylogeny and comparative genomics of the fungal order Sordariales.</title>
        <authorList>
            <person name="Hensen N."/>
            <person name="Bonometti L."/>
            <person name="Westerberg I."/>
            <person name="Brannstrom I.O."/>
            <person name="Guillou S."/>
            <person name="Cros-Aarteil S."/>
            <person name="Calhoun S."/>
            <person name="Haridas S."/>
            <person name="Kuo A."/>
            <person name="Mondo S."/>
            <person name="Pangilinan J."/>
            <person name="Riley R."/>
            <person name="LaButti K."/>
            <person name="Andreopoulos B."/>
            <person name="Lipzen A."/>
            <person name="Chen C."/>
            <person name="Yan M."/>
            <person name="Daum C."/>
            <person name="Ng V."/>
            <person name="Clum A."/>
            <person name="Steindorff A."/>
            <person name="Ohm R.A."/>
            <person name="Martin F."/>
            <person name="Silar P."/>
            <person name="Natvig D.O."/>
            <person name="Lalanne C."/>
            <person name="Gautier V."/>
            <person name="Ament-Velasquez S.L."/>
            <person name="Kruys A."/>
            <person name="Hutchinson M.I."/>
            <person name="Powell A.J."/>
            <person name="Barry K."/>
            <person name="Miller A.N."/>
            <person name="Grigoriev I.V."/>
            <person name="Debuchy R."/>
            <person name="Gladieux P."/>
            <person name="Hiltunen Thoren M."/>
            <person name="Johannesson H."/>
        </authorList>
    </citation>
    <scope>NUCLEOTIDE SEQUENCE</scope>
    <source>
        <strain evidence="2">CBS 359.72</strain>
    </source>
</reference>
<dbReference type="EMBL" id="MU857603">
    <property type="protein sequence ID" value="KAK4251881.1"/>
    <property type="molecule type" value="Genomic_DNA"/>
</dbReference>
<accession>A0AAN7HIY2</accession>